<dbReference type="GO" id="GO:0005840">
    <property type="term" value="C:ribosome"/>
    <property type="evidence" value="ECO:0007669"/>
    <property type="project" value="UniProtKB-KW"/>
</dbReference>
<evidence type="ECO:0000256" key="2">
    <source>
        <dbReference type="ARBA" id="ARBA00023274"/>
    </source>
</evidence>
<accession>A0A2D3VCP2</accession>
<comment type="similarity">
    <text evidence="3 4">Belongs to the eukaryotic ribosomal protein eS32 family.</text>
</comment>
<evidence type="ECO:0000256" key="5">
    <source>
        <dbReference type="SAM" id="MobiDB-lite"/>
    </source>
</evidence>
<organism evidence="6 7">
    <name type="scientific">Ramularia collo-cygni</name>
    <dbReference type="NCBI Taxonomy" id="112498"/>
    <lineage>
        <taxon>Eukaryota</taxon>
        <taxon>Fungi</taxon>
        <taxon>Dikarya</taxon>
        <taxon>Ascomycota</taxon>
        <taxon>Pezizomycotina</taxon>
        <taxon>Dothideomycetes</taxon>
        <taxon>Dothideomycetidae</taxon>
        <taxon>Mycosphaerellales</taxon>
        <taxon>Mycosphaerellaceae</taxon>
        <taxon>Ramularia</taxon>
    </lineage>
</organism>
<protein>
    <recommendedName>
        <fullName evidence="4">60S ribosomal protein L41</fullName>
    </recommendedName>
</protein>
<reference evidence="6 7" key="1">
    <citation type="submission" date="2016-03" db="EMBL/GenBank/DDBJ databases">
        <authorList>
            <person name="Ploux O."/>
        </authorList>
    </citation>
    <scope>NUCLEOTIDE SEQUENCE [LARGE SCALE GENOMIC DNA]</scope>
    <source>
        <strain evidence="6 7">URUG2</strain>
    </source>
</reference>
<sequence>MRAKWRKKRVRRLKKKRRKTRARSKLIIHRNDNNQSRDQHTNSALKEGSAPDGGLRWRTNTSECGGQSKDGINEPGVTGSVYHQEIQKL</sequence>
<proteinExistence type="inferred from homology"/>
<gene>
    <name evidence="6" type="ORF">RCC_07369</name>
</gene>
<dbReference type="EMBL" id="FJUY01000011">
    <property type="protein sequence ID" value="CZT21506.1"/>
    <property type="molecule type" value="Genomic_DNA"/>
</dbReference>
<comment type="subunit">
    <text evidence="4">Component of the large ribosomal subunit.</text>
</comment>
<dbReference type="AlphaFoldDB" id="A0A2D3VCP2"/>
<feature type="region of interest" description="Disordered" evidence="5">
    <location>
        <begin position="1"/>
        <end position="89"/>
    </location>
</feature>
<dbReference type="GeneID" id="35602487"/>
<keyword evidence="7" id="KW-1185">Reference proteome</keyword>
<dbReference type="GO" id="GO:0003735">
    <property type="term" value="F:structural constituent of ribosome"/>
    <property type="evidence" value="ECO:0007669"/>
    <property type="project" value="UniProtKB-UniRule"/>
</dbReference>
<feature type="compositionally biased region" description="Basic and acidic residues" evidence="5">
    <location>
        <begin position="29"/>
        <end position="40"/>
    </location>
</feature>
<dbReference type="InterPro" id="IPR007836">
    <property type="entry name" value="Ribosomal_eS32"/>
</dbReference>
<evidence type="ECO:0000256" key="1">
    <source>
        <dbReference type="ARBA" id="ARBA00022980"/>
    </source>
</evidence>
<feature type="compositionally biased region" description="Basic residues" evidence="5">
    <location>
        <begin position="1"/>
        <end position="28"/>
    </location>
</feature>
<dbReference type="RefSeq" id="XP_023628395.1">
    <property type="nucleotide sequence ID" value="XM_023772627.1"/>
</dbReference>
<evidence type="ECO:0000256" key="4">
    <source>
        <dbReference type="RuleBase" id="RU368055"/>
    </source>
</evidence>
<dbReference type="Proteomes" id="UP000225277">
    <property type="component" value="Unassembled WGS sequence"/>
</dbReference>
<evidence type="ECO:0000256" key="3">
    <source>
        <dbReference type="ARBA" id="ARBA00043969"/>
    </source>
</evidence>
<name>A0A2D3VCP2_9PEZI</name>
<keyword evidence="1 4" id="KW-0689">Ribosomal protein</keyword>
<dbReference type="GO" id="GO:1990904">
    <property type="term" value="C:ribonucleoprotein complex"/>
    <property type="evidence" value="ECO:0007669"/>
    <property type="project" value="UniProtKB-KW"/>
</dbReference>
<dbReference type="Pfam" id="PF05162">
    <property type="entry name" value="Ribosomal_L41"/>
    <property type="match status" value="1"/>
</dbReference>
<keyword evidence="2 4" id="KW-0687">Ribonucleoprotein</keyword>
<evidence type="ECO:0000313" key="6">
    <source>
        <dbReference type="EMBL" id="CZT21506.1"/>
    </source>
</evidence>
<evidence type="ECO:0000313" key="7">
    <source>
        <dbReference type="Proteomes" id="UP000225277"/>
    </source>
</evidence>
<dbReference type="GO" id="GO:0006412">
    <property type="term" value="P:translation"/>
    <property type="evidence" value="ECO:0007669"/>
    <property type="project" value="InterPro"/>
</dbReference>